<comment type="pathway">
    <text evidence="5">Cofactor biosynthesis; coenzyme A biosynthesis; CoA from (R)-pantothenate: step 5/5.</text>
</comment>
<dbReference type="GO" id="GO:0015937">
    <property type="term" value="P:coenzyme A biosynthetic process"/>
    <property type="evidence" value="ECO:0007669"/>
    <property type="project" value="UniProtKB-UniRule"/>
</dbReference>
<evidence type="ECO:0000313" key="7">
    <source>
        <dbReference type="EMBL" id="QDT09809.1"/>
    </source>
</evidence>
<dbReference type="UniPathway" id="UPA00241">
    <property type="reaction ID" value="UER00356"/>
</dbReference>
<dbReference type="PANTHER" id="PTHR10695:SF46">
    <property type="entry name" value="BIFUNCTIONAL COENZYME A SYNTHASE-RELATED"/>
    <property type="match status" value="1"/>
</dbReference>
<organism evidence="7 8">
    <name type="scientific">Stieleria marina</name>
    <dbReference type="NCBI Taxonomy" id="1930275"/>
    <lineage>
        <taxon>Bacteria</taxon>
        <taxon>Pseudomonadati</taxon>
        <taxon>Planctomycetota</taxon>
        <taxon>Planctomycetia</taxon>
        <taxon>Pirellulales</taxon>
        <taxon>Pirellulaceae</taxon>
        <taxon>Stieleria</taxon>
    </lineage>
</organism>
<keyword evidence="2 5" id="KW-0547">Nucleotide-binding</keyword>
<dbReference type="PROSITE" id="PS51219">
    <property type="entry name" value="DPCK"/>
    <property type="match status" value="1"/>
</dbReference>
<gene>
    <name evidence="5 7" type="primary">coaE</name>
    <name evidence="7" type="ORF">K239x_17600</name>
</gene>
<evidence type="ECO:0000256" key="1">
    <source>
        <dbReference type="ARBA" id="ARBA00009018"/>
    </source>
</evidence>
<keyword evidence="4 5" id="KW-0173">Coenzyme A biosynthesis</keyword>
<dbReference type="HAMAP" id="MF_00376">
    <property type="entry name" value="Dephospho_CoA_kinase"/>
    <property type="match status" value="1"/>
</dbReference>
<dbReference type="AlphaFoldDB" id="A0A517NRU1"/>
<comment type="function">
    <text evidence="5">Catalyzes the phosphorylation of the 3'-hydroxyl group of dephosphocoenzyme A to form coenzyme A.</text>
</comment>
<evidence type="ECO:0000313" key="8">
    <source>
        <dbReference type="Proteomes" id="UP000319817"/>
    </source>
</evidence>
<keyword evidence="3 5" id="KW-0067">ATP-binding</keyword>
<accession>A0A517NRU1</accession>
<dbReference type="NCBIfam" id="TIGR00152">
    <property type="entry name" value="dephospho-CoA kinase"/>
    <property type="match status" value="1"/>
</dbReference>
<protein>
    <recommendedName>
        <fullName evidence="5 6">Dephospho-CoA kinase</fullName>
        <ecNumber evidence="5 6">2.7.1.24</ecNumber>
    </recommendedName>
    <alternativeName>
        <fullName evidence="5">Dephosphocoenzyme A kinase</fullName>
    </alternativeName>
</protein>
<dbReference type="CDD" id="cd02022">
    <property type="entry name" value="DPCK"/>
    <property type="match status" value="1"/>
</dbReference>
<comment type="catalytic activity">
    <reaction evidence="5">
        <text>3'-dephospho-CoA + ATP = ADP + CoA + H(+)</text>
        <dbReference type="Rhea" id="RHEA:18245"/>
        <dbReference type="ChEBI" id="CHEBI:15378"/>
        <dbReference type="ChEBI" id="CHEBI:30616"/>
        <dbReference type="ChEBI" id="CHEBI:57287"/>
        <dbReference type="ChEBI" id="CHEBI:57328"/>
        <dbReference type="ChEBI" id="CHEBI:456216"/>
        <dbReference type="EC" id="2.7.1.24"/>
    </reaction>
</comment>
<feature type="binding site" evidence="5">
    <location>
        <begin position="11"/>
        <end position="16"/>
    </location>
    <ligand>
        <name>ATP</name>
        <dbReference type="ChEBI" id="CHEBI:30616"/>
    </ligand>
</feature>
<proteinExistence type="inferred from homology"/>
<keyword evidence="5 7" id="KW-0808">Transferase</keyword>
<evidence type="ECO:0000256" key="4">
    <source>
        <dbReference type="ARBA" id="ARBA00022993"/>
    </source>
</evidence>
<dbReference type="GO" id="GO:0005737">
    <property type="term" value="C:cytoplasm"/>
    <property type="evidence" value="ECO:0007669"/>
    <property type="project" value="UniProtKB-SubCell"/>
</dbReference>
<comment type="subcellular location">
    <subcellularLocation>
        <location evidence="5">Cytoplasm</location>
    </subcellularLocation>
</comment>
<evidence type="ECO:0000256" key="2">
    <source>
        <dbReference type="ARBA" id="ARBA00022741"/>
    </source>
</evidence>
<evidence type="ECO:0000256" key="3">
    <source>
        <dbReference type="ARBA" id="ARBA00022840"/>
    </source>
</evidence>
<reference evidence="7 8" key="1">
    <citation type="submission" date="2019-02" db="EMBL/GenBank/DDBJ databases">
        <title>Deep-cultivation of Planctomycetes and their phenomic and genomic characterization uncovers novel biology.</title>
        <authorList>
            <person name="Wiegand S."/>
            <person name="Jogler M."/>
            <person name="Boedeker C."/>
            <person name="Pinto D."/>
            <person name="Vollmers J."/>
            <person name="Rivas-Marin E."/>
            <person name="Kohn T."/>
            <person name="Peeters S.H."/>
            <person name="Heuer A."/>
            <person name="Rast P."/>
            <person name="Oberbeckmann S."/>
            <person name="Bunk B."/>
            <person name="Jeske O."/>
            <person name="Meyerdierks A."/>
            <person name="Storesund J.E."/>
            <person name="Kallscheuer N."/>
            <person name="Luecker S."/>
            <person name="Lage O.M."/>
            <person name="Pohl T."/>
            <person name="Merkel B.J."/>
            <person name="Hornburger P."/>
            <person name="Mueller R.-W."/>
            <person name="Bruemmer F."/>
            <person name="Labrenz M."/>
            <person name="Spormann A.M."/>
            <person name="Op den Camp H."/>
            <person name="Overmann J."/>
            <person name="Amann R."/>
            <person name="Jetten M.S.M."/>
            <person name="Mascher T."/>
            <person name="Medema M.H."/>
            <person name="Devos D.P."/>
            <person name="Kaster A.-K."/>
            <person name="Ovreas L."/>
            <person name="Rohde M."/>
            <person name="Galperin M.Y."/>
            <person name="Jogler C."/>
        </authorList>
    </citation>
    <scope>NUCLEOTIDE SEQUENCE [LARGE SCALE GENOMIC DNA]</scope>
    <source>
        <strain evidence="7 8">K23_9</strain>
    </source>
</reference>
<dbReference type="GO" id="GO:0005524">
    <property type="term" value="F:ATP binding"/>
    <property type="evidence" value="ECO:0007669"/>
    <property type="project" value="UniProtKB-UniRule"/>
</dbReference>
<dbReference type="Pfam" id="PF01121">
    <property type="entry name" value="CoaE"/>
    <property type="match status" value="1"/>
</dbReference>
<dbReference type="SUPFAM" id="SSF52540">
    <property type="entry name" value="P-loop containing nucleoside triphosphate hydrolases"/>
    <property type="match status" value="1"/>
</dbReference>
<keyword evidence="5" id="KW-0963">Cytoplasm</keyword>
<dbReference type="PANTHER" id="PTHR10695">
    <property type="entry name" value="DEPHOSPHO-COA KINASE-RELATED"/>
    <property type="match status" value="1"/>
</dbReference>
<dbReference type="EMBL" id="CP036526">
    <property type="protein sequence ID" value="QDT09809.1"/>
    <property type="molecule type" value="Genomic_DNA"/>
</dbReference>
<dbReference type="Gene3D" id="3.40.50.300">
    <property type="entry name" value="P-loop containing nucleotide triphosphate hydrolases"/>
    <property type="match status" value="1"/>
</dbReference>
<comment type="similarity">
    <text evidence="1 5">Belongs to the CoaE family.</text>
</comment>
<dbReference type="OrthoDB" id="9812943at2"/>
<keyword evidence="5 7" id="KW-0418">Kinase</keyword>
<dbReference type="RefSeq" id="WP_145417389.1">
    <property type="nucleotide sequence ID" value="NZ_CP036526.1"/>
</dbReference>
<keyword evidence="8" id="KW-1185">Reference proteome</keyword>
<sequence>MILLGLVGTPASGKSTVATHLRSKGAFWINADLTAREVLTQSDVIEQLVKRFGDLILGDDGLIDRARLAERVFGDEPEKNAALKFLESVVHPITRQRITDQIKVAADKQASVTILDIPLLFESHWDLSCDVIWCIDAPVESRIQWASTRGWTAEELHRREFNQLGIAEKRRLSNQTVYNQATLGELFEKLDLLWSDVVTIRTKAFDTPDPGHCLGD</sequence>
<dbReference type="EC" id="2.7.1.24" evidence="5 6"/>
<name>A0A517NRU1_9BACT</name>
<evidence type="ECO:0000256" key="5">
    <source>
        <dbReference type="HAMAP-Rule" id="MF_00376"/>
    </source>
</evidence>
<dbReference type="Proteomes" id="UP000319817">
    <property type="component" value="Chromosome"/>
</dbReference>
<dbReference type="GO" id="GO:0004140">
    <property type="term" value="F:dephospho-CoA kinase activity"/>
    <property type="evidence" value="ECO:0007669"/>
    <property type="project" value="UniProtKB-UniRule"/>
</dbReference>
<evidence type="ECO:0000256" key="6">
    <source>
        <dbReference type="NCBIfam" id="TIGR00152"/>
    </source>
</evidence>
<dbReference type="InterPro" id="IPR001977">
    <property type="entry name" value="Depp_CoAkinase"/>
</dbReference>
<dbReference type="InterPro" id="IPR027417">
    <property type="entry name" value="P-loop_NTPase"/>
</dbReference>